<evidence type="ECO:0000256" key="2">
    <source>
        <dbReference type="ARBA" id="ARBA00022475"/>
    </source>
</evidence>
<feature type="transmembrane region" description="Helical" evidence="6">
    <location>
        <begin position="233"/>
        <end position="253"/>
    </location>
</feature>
<evidence type="ECO:0000256" key="4">
    <source>
        <dbReference type="ARBA" id="ARBA00022989"/>
    </source>
</evidence>
<dbReference type="InterPro" id="IPR020846">
    <property type="entry name" value="MFS_dom"/>
</dbReference>
<dbReference type="InterPro" id="IPR011701">
    <property type="entry name" value="MFS"/>
</dbReference>
<evidence type="ECO:0000259" key="7">
    <source>
        <dbReference type="PROSITE" id="PS50850"/>
    </source>
</evidence>
<gene>
    <name evidence="8" type="ORF">A7K98_11315</name>
    <name evidence="9" type="ORF">A7K99_11315</name>
</gene>
<feature type="transmembrane region" description="Helical" evidence="6">
    <location>
        <begin position="288"/>
        <end position="308"/>
    </location>
</feature>
<dbReference type="SUPFAM" id="SSF103473">
    <property type="entry name" value="MFS general substrate transporter"/>
    <property type="match status" value="1"/>
</dbReference>
<dbReference type="CDD" id="cd17324">
    <property type="entry name" value="MFS_NepI_like"/>
    <property type="match status" value="1"/>
</dbReference>
<feature type="transmembrane region" description="Helical" evidence="6">
    <location>
        <begin position="265"/>
        <end position="282"/>
    </location>
</feature>
<dbReference type="PROSITE" id="PS50850">
    <property type="entry name" value="MFS"/>
    <property type="match status" value="1"/>
</dbReference>
<dbReference type="InterPro" id="IPR036259">
    <property type="entry name" value="MFS_trans_sf"/>
</dbReference>
<evidence type="ECO:0000256" key="5">
    <source>
        <dbReference type="ARBA" id="ARBA00023136"/>
    </source>
</evidence>
<dbReference type="GO" id="GO:0005886">
    <property type="term" value="C:plasma membrane"/>
    <property type="evidence" value="ECO:0007669"/>
    <property type="project" value="UniProtKB-SubCell"/>
</dbReference>
<proteinExistence type="predicted"/>
<sequence>MPLSLFALAVSAFAIGTAEFVTTGLLQTIAADLQISITRAGMMTSGYALGVVISAPLLTLLSARANRKHTLLLLLVLFITGNIISSLSGNLEMLMAGRVLAACCHGAFFGIGAVVAASVVAADKQASAIALMFTGLTLANVLGVPAGTWLGQHYGWRSAFQVIALLGGIGFAGLFWLLPDQSPGQQSLSRELAVFRRAEVWLALLITATGFSGLLASFAYISPMMTEISGFSTTNLSLILVVYGLGLVSGNLVSARFANHRPEPVILVLLTSLVALLVLFYFTLHIRWMAVVNVFMLGAVGFGTIPPLQMYVMKKAQGASALASAANISAFNLGAAGGVVLGGKAIDAGFGLASPNLAGALLSGAGLMIALCCMVSSGRQKRRFR</sequence>
<keyword evidence="4 6" id="KW-1133">Transmembrane helix</keyword>
<dbReference type="PANTHER" id="PTHR43124">
    <property type="entry name" value="PURINE EFFLUX PUMP PBUE"/>
    <property type="match status" value="1"/>
</dbReference>
<dbReference type="Proteomes" id="UP000195729">
    <property type="component" value="Chromosome"/>
</dbReference>
<feature type="transmembrane region" description="Helical" evidence="6">
    <location>
        <begin position="320"/>
        <end position="341"/>
    </location>
</feature>
<feature type="domain" description="Major facilitator superfamily (MFS) profile" evidence="7">
    <location>
        <begin position="4"/>
        <end position="381"/>
    </location>
</feature>
<feature type="transmembrane region" description="Helical" evidence="6">
    <location>
        <begin position="42"/>
        <end position="63"/>
    </location>
</feature>
<feature type="transmembrane region" description="Helical" evidence="6">
    <location>
        <begin position="159"/>
        <end position="179"/>
    </location>
</feature>
<keyword evidence="2" id="KW-1003">Cell membrane</keyword>
<dbReference type="EMBL" id="CP015579">
    <property type="protein sequence ID" value="ARU94309.1"/>
    <property type="molecule type" value="Genomic_DNA"/>
</dbReference>
<evidence type="ECO:0000313" key="10">
    <source>
        <dbReference type="Proteomes" id="UP000195729"/>
    </source>
</evidence>
<dbReference type="Gene3D" id="1.20.1250.20">
    <property type="entry name" value="MFS general substrate transporter like domains"/>
    <property type="match status" value="1"/>
</dbReference>
<feature type="transmembrane region" description="Helical" evidence="6">
    <location>
        <begin position="200"/>
        <end position="221"/>
    </location>
</feature>
<keyword evidence="5 6" id="KW-0472">Membrane</keyword>
<dbReference type="KEGG" id="tci:A7K98_11315"/>
<accession>A0A1Y0LL43</accession>
<comment type="subcellular location">
    <subcellularLocation>
        <location evidence="1">Cell membrane</location>
        <topology evidence="1">Multi-pass membrane protein</topology>
    </subcellularLocation>
</comment>
<evidence type="ECO:0000313" key="8">
    <source>
        <dbReference type="EMBL" id="ARU94309.1"/>
    </source>
</evidence>
<evidence type="ECO:0000256" key="6">
    <source>
        <dbReference type="SAM" id="Phobius"/>
    </source>
</evidence>
<keyword evidence="10" id="KW-1185">Reference proteome</keyword>
<reference evidence="10 11" key="1">
    <citation type="submission" date="2016-05" db="EMBL/GenBank/DDBJ databases">
        <title>Complete genome sequence of two 2,5-diketo-D-glunonic acid producing strain Tatumella citrea.</title>
        <authorList>
            <person name="Duan C."/>
            <person name="Yang J."/>
            <person name="Yang S."/>
        </authorList>
    </citation>
    <scope>NUCLEOTIDE SEQUENCE [LARGE SCALE GENOMIC DNA]</scope>
    <source>
        <strain evidence="9 10">ATCC 39140</strain>
        <strain evidence="8 11">DSM 13699</strain>
    </source>
</reference>
<keyword evidence="3 6" id="KW-0812">Transmembrane</keyword>
<evidence type="ECO:0000313" key="9">
    <source>
        <dbReference type="EMBL" id="ARU98349.1"/>
    </source>
</evidence>
<dbReference type="InterPro" id="IPR050189">
    <property type="entry name" value="MFS_Efflux_Transporters"/>
</dbReference>
<evidence type="ECO:0000256" key="3">
    <source>
        <dbReference type="ARBA" id="ARBA00022692"/>
    </source>
</evidence>
<feature type="transmembrane region" description="Helical" evidence="6">
    <location>
        <begin position="99"/>
        <end position="121"/>
    </location>
</feature>
<organism evidence="8 11">
    <name type="scientific">Tatumella citrea</name>
    <name type="common">Pantoea citrea</name>
    <dbReference type="NCBI Taxonomy" id="53336"/>
    <lineage>
        <taxon>Bacteria</taxon>
        <taxon>Pseudomonadati</taxon>
        <taxon>Pseudomonadota</taxon>
        <taxon>Gammaproteobacteria</taxon>
        <taxon>Enterobacterales</taxon>
        <taxon>Erwiniaceae</taxon>
        <taxon>Tatumella</taxon>
    </lineage>
</organism>
<dbReference type="Proteomes" id="UP000195814">
    <property type="component" value="Chromosome"/>
</dbReference>
<evidence type="ECO:0000256" key="1">
    <source>
        <dbReference type="ARBA" id="ARBA00004651"/>
    </source>
</evidence>
<dbReference type="GO" id="GO:0022857">
    <property type="term" value="F:transmembrane transporter activity"/>
    <property type="evidence" value="ECO:0007669"/>
    <property type="project" value="InterPro"/>
</dbReference>
<dbReference type="OrthoDB" id="9788453at2"/>
<dbReference type="EMBL" id="CP015581">
    <property type="protein sequence ID" value="ARU98349.1"/>
    <property type="molecule type" value="Genomic_DNA"/>
</dbReference>
<dbReference type="PANTHER" id="PTHR43124:SF8">
    <property type="entry name" value="INNER MEMBRANE TRANSPORT PROTEIN YDHP"/>
    <property type="match status" value="1"/>
</dbReference>
<dbReference type="AlphaFoldDB" id="A0A1Y0LL43"/>
<dbReference type="Pfam" id="PF07690">
    <property type="entry name" value="MFS_1"/>
    <property type="match status" value="1"/>
</dbReference>
<feature type="transmembrane region" description="Helical" evidence="6">
    <location>
        <begin position="70"/>
        <end position="87"/>
    </location>
</feature>
<feature type="transmembrane region" description="Helical" evidence="6">
    <location>
        <begin position="128"/>
        <end position="147"/>
    </location>
</feature>
<feature type="transmembrane region" description="Helical" evidence="6">
    <location>
        <begin position="353"/>
        <end position="375"/>
    </location>
</feature>
<protein>
    <submittedName>
        <fullName evidence="8">Arabinose transporter permease</fullName>
    </submittedName>
</protein>
<evidence type="ECO:0000313" key="11">
    <source>
        <dbReference type="Proteomes" id="UP000195814"/>
    </source>
</evidence>
<name>A0A1Y0LL43_TATCI</name>